<feature type="binding site" evidence="11">
    <location>
        <position position="163"/>
    </location>
    <ligand>
        <name>ATP</name>
        <dbReference type="ChEBI" id="CHEBI:30616"/>
    </ligand>
</feature>
<feature type="binding site" evidence="11">
    <location>
        <position position="30"/>
    </location>
    <ligand>
        <name>CTP</name>
        <dbReference type="ChEBI" id="CHEBI:37563"/>
    </ligand>
</feature>
<feature type="binding site" evidence="11">
    <location>
        <position position="111"/>
    </location>
    <ligand>
        <name>CTP</name>
        <dbReference type="ChEBI" id="CHEBI:37563"/>
    </ligand>
</feature>
<dbReference type="Gene3D" id="1.10.246.80">
    <property type="match status" value="1"/>
</dbReference>
<evidence type="ECO:0000313" key="16">
    <source>
        <dbReference type="Proteomes" id="UP000199095"/>
    </source>
</evidence>
<keyword evidence="10 11" id="KW-0694">RNA-binding</keyword>
<evidence type="ECO:0000256" key="9">
    <source>
        <dbReference type="ARBA" id="ARBA00022842"/>
    </source>
</evidence>
<dbReference type="GO" id="GO:0005524">
    <property type="term" value="F:ATP binding"/>
    <property type="evidence" value="ECO:0007669"/>
    <property type="project" value="UniProtKB-UniRule"/>
</dbReference>
<evidence type="ECO:0000259" key="14">
    <source>
        <dbReference type="Pfam" id="PF13735"/>
    </source>
</evidence>
<evidence type="ECO:0000256" key="11">
    <source>
        <dbReference type="HAMAP-Rule" id="MF_01263"/>
    </source>
</evidence>
<dbReference type="HAMAP" id="MF_01263">
    <property type="entry name" value="CCA_bact_type3"/>
    <property type="match status" value="1"/>
</dbReference>
<evidence type="ECO:0000313" key="15">
    <source>
        <dbReference type="EMBL" id="SET90718.1"/>
    </source>
</evidence>
<feature type="binding site" evidence="11">
    <location>
        <position position="154"/>
    </location>
    <ligand>
        <name>ATP</name>
        <dbReference type="ChEBI" id="CHEBI:30616"/>
    </ligand>
</feature>
<dbReference type="NCBIfam" id="NF009814">
    <property type="entry name" value="PRK13299.1"/>
    <property type="match status" value="1"/>
</dbReference>
<feature type="binding site" evidence="11">
    <location>
        <position position="27"/>
    </location>
    <ligand>
        <name>ATP</name>
        <dbReference type="ChEBI" id="CHEBI:30616"/>
    </ligand>
</feature>
<dbReference type="GO" id="GO:0042245">
    <property type="term" value="P:RNA repair"/>
    <property type="evidence" value="ECO:0007669"/>
    <property type="project" value="UniProtKB-KW"/>
</dbReference>
<proteinExistence type="inferred from homology"/>
<keyword evidence="9 11" id="KW-0460">Magnesium</keyword>
<keyword evidence="3 11" id="KW-0819">tRNA processing</keyword>
<keyword evidence="5 11" id="KW-0479">Metal-binding</keyword>
<dbReference type="SUPFAM" id="SSF81301">
    <property type="entry name" value="Nucleotidyltransferase"/>
    <property type="match status" value="1"/>
</dbReference>
<feature type="binding site" evidence="11">
    <location>
        <position position="111"/>
    </location>
    <ligand>
        <name>ATP</name>
        <dbReference type="ChEBI" id="CHEBI:30616"/>
    </ligand>
</feature>
<keyword evidence="7 11" id="KW-0692">RNA repair</keyword>
<comment type="subunit">
    <text evidence="11">Homodimer.</text>
</comment>
<dbReference type="Pfam" id="PF13735">
    <property type="entry name" value="tRNA_NucTran2_2"/>
    <property type="match status" value="1"/>
</dbReference>
<evidence type="ECO:0000256" key="3">
    <source>
        <dbReference type="ARBA" id="ARBA00022694"/>
    </source>
</evidence>
<evidence type="ECO:0000256" key="2">
    <source>
        <dbReference type="ARBA" id="ARBA00022679"/>
    </source>
</evidence>
<accession>A0A1I0I2J0</accession>
<dbReference type="GO" id="GO:0001680">
    <property type="term" value="P:tRNA 3'-terminal CCA addition"/>
    <property type="evidence" value="ECO:0007669"/>
    <property type="project" value="UniProtKB-UniRule"/>
</dbReference>
<dbReference type="EMBL" id="FOHJ01000010">
    <property type="protein sequence ID" value="SET90718.1"/>
    <property type="molecule type" value="Genomic_DNA"/>
</dbReference>
<dbReference type="PANTHER" id="PTHR46173:SF1">
    <property type="entry name" value="CCA TRNA NUCLEOTIDYLTRANSFERASE 1, MITOCHONDRIAL"/>
    <property type="match status" value="1"/>
</dbReference>
<name>A0A1I0I2J0_9BACI</name>
<dbReference type="InterPro" id="IPR050264">
    <property type="entry name" value="Bact_CCA-adding_enz_type3_sf"/>
</dbReference>
<dbReference type="RefSeq" id="WP_093136769.1">
    <property type="nucleotide sequence ID" value="NZ_FOHJ01000010.1"/>
</dbReference>
<dbReference type="CDD" id="cd05398">
    <property type="entry name" value="NT_ClassII-CCAase"/>
    <property type="match status" value="1"/>
</dbReference>
<feature type="domain" description="tRNA nucleotidyltransferase/poly(A) polymerase RNA and SrmB- binding" evidence="13">
    <location>
        <begin position="169"/>
        <end position="223"/>
    </location>
</feature>
<sequence length="401" mass="46724">MKPPFKDALPILERLEQEGFQAYFVGGAVRDSLLNRPIDDVDIATSATPKQVQELFQKTIPIGIEHGTILVRYNNQSFEVTTFRTESDYQDFRHPETVEFVKDIELDLSRRDFTMNAIAMDRNGKCIDPYLGQTHIREKRIETVRDADERFCEDPLRMMRALRFVSQIGFQLGLSAEEAIIRNQHLLRNIAVERIAAEMEKLWKGSYIHQALSILIKTEIGRSLPIFKDHDSLIEACLNRISTPFHSLPEAITCMHLLHQEVSIDEWCKLWKLSKSVKNRCHQLTRVYHYYQHQGLKPETLYQLTPDMIPEFVHLVLILDAHSSLSIGEVEHDYKLLPIKNRDELAINGHEILALLPDEKPGPWLRTFIERIEKQVINGSLPNDKQQIKEWVKKWNRQEKS</sequence>
<organism evidence="15 16">
    <name type="scientific">Salinibacillus kushneri</name>
    <dbReference type="NCBI Taxonomy" id="237682"/>
    <lineage>
        <taxon>Bacteria</taxon>
        <taxon>Bacillati</taxon>
        <taxon>Bacillota</taxon>
        <taxon>Bacilli</taxon>
        <taxon>Bacillales</taxon>
        <taxon>Bacillaceae</taxon>
        <taxon>Salinibacillus</taxon>
    </lineage>
</organism>
<feature type="binding site" evidence="11">
    <location>
        <position position="30"/>
    </location>
    <ligand>
        <name>ATP</name>
        <dbReference type="ChEBI" id="CHEBI:30616"/>
    </ligand>
</feature>
<dbReference type="InterPro" id="IPR043519">
    <property type="entry name" value="NT_sf"/>
</dbReference>
<evidence type="ECO:0000259" key="13">
    <source>
        <dbReference type="Pfam" id="PF12627"/>
    </source>
</evidence>
<dbReference type="Pfam" id="PF12627">
    <property type="entry name" value="PolyA_pol_RNAbd"/>
    <property type="match status" value="1"/>
</dbReference>
<feature type="binding site" evidence="11">
    <location>
        <position position="157"/>
    </location>
    <ligand>
        <name>CTP</name>
        <dbReference type="ChEBI" id="CHEBI:37563"/>
    </ligand>
</feature>
<evidence type="ECO:0000259" key="12">
    <source>
        <dbReference type="Pfam" id="PF01743"/>
    </source>
</evidence>
<feature type="domain" description="CCA-adding enzyme C-terminal" evidence="14">
    <location>
        <begin position="253"/>
        <end position="392"/>
    </location>
</feature>
<feature type="binding site" evidence="11">
    <location>
        <position position="42"/>
    </location>
    <ligand>
        <name>Mg(2+)</name>
        <dbReference type="ChEBI" id="CHEBI:18420"/>
    </ligand>
</feature>
<gene>
    <name evidence="11" type="primary">cca</name>
    <name evidence="15" type="ORF">SAMN05421676_110115</name>
</gene>
<evidence type="ECO:0000256" key="6">
    <source>
        <dbReference type="ARBA" id="ARBA00022741"/>
    </source>
</evidence>
<comment type="catalytic activity">
    <reaction evidence="11">
        <text>a tRNA with a 3' CCA end + 2 CTP + ATP = a tRNA with a 3' CCACCA end + 3 diphosphate</text>
        <dbReference type="Rhea" id="RHEA:76235"/>
        <dbReference type="Rhea" id="RHEA-COMP:10468"/>
        <dbReference type="Rhea" id="RHEA-COMP:18655"/>
        <dbReference type="ChEBI" id="CHEBI:30616"/>
        <dbReference type="ChEBI" id="CHEBI:33019"/>
        <dbReference type="ChEBI" id="CHEBI:37563"/>
        <dbReference type="ChEBI" id="CHEBI:83071"/>
        <dbReference type="ChEBI" id="CHEBI:195187"/>
    </reaction>
</comment>
<feature type="binding site" evidence="11">
    <location>
        <position position="154"/>
    </location>
    <ligand>
        <name>CTP</name>
        <dbReference type="ChEBI" id="CHEBI:37563"/>
    </ligand>
</feature>
<dbReference type="InterPro" id="IPR023068">
    <property type="entry name" value="CCA-adding_enz_firmicutes"/>
</dbReference>
<dbReference type="OrthoDB" id="9805698at2"/>
<evidence type="ECO:0000256" key="10">
    <source>
        <dbReference type="ARBA" id="ARBA00022884"/>
    </source>
</evidence>
<feature type="binding site" evidence="11">
    <location>
        <position position="40"/>
    </location>
    <ligand>
        <name>Mg(2+)</name>
        <dbReference type="ChEBI" id="CHEBI:18420"/>
    </ligand>
</feature>
<dbReference type="EC" id="2.7.7.72" evidence="11"/>
<dbReference type="GO" id="GO:0000049">
    <property type="term" value="F:tRNA binding"/>
    <property type="evidence" value="ECO:0007669"/>
    <property type="project" value="UniProtKB-UniRule"/>
</dbReference>
<feature type="binding site" evidence="11">
    <location>
        <position position="157"/>
    </location>
    <ligand>
        <name>ATP</name>
        <dbReference type="ChEBI" id="CHEBI:30616"/>
    </ligand>
</feature>
<evidence type="ECO:0000256" key="1">
    <source>
        <dbReference type="ARBA" id="ARBA00001946"/>
    </source>
</evidence>
<keyword evidence="6 11" id="KW-0547">Nucleotide-binding</keyword>
<evidence type="ECO:0000256" key="7">
    <source>
        <dbReference type="ARBA" id="ARBA00022800"/>
    </source>
</evidence>
<dbReference type="Pfam" id="PF01743">
    <property type="entry name" value="PolyA_pol"/>
    <property type="match status" value="1"/>
</dbReference>
<reference evidence="16" key="1">
    <citation type="submission" date="2016-10" db="EMBL/GenBank/DDBJ databases">
        <authorList>
            <person name="Varghese N."/>
            <person name="Submissions S."/>
        </authorList>
    </citation>
    <scope>NUCLEOTIDE SEQUENCE [LARGE SCALE GENOMIC DNA]</scope>
    <source>
        <strain evidence="16">CGMCC 1.3566</strain>
    </source>
</reference>
<dbReference type="Gene3D" id="1.10.3090.10">
    <property type="entry name" value="cca-adding enzyme, domain 2"/>
    <property type="match status" value="1"/>
</dbReference>
<dbReference type="GO" id="GO:0160016">
    <property type="term" value="F:CCACCA tRNA nucleotidyltransferase activity"/>
    <property type="evidence" value="ECO:0007669"/>
    <property type="project" value="RHEA"/>
</dbReference>
<dbReference type="GO" id="GO:0004810">
    <property type="term" value="F:CCA tRNA nucleotidyltransferase activity"/>
    <property type="evidence" value="ECO:0007669"/>
    <property type="project" value="UniProtKB-UniRule"/>
</dbReference>
<keyword evidence="4 11" id="KW-0548">Nucleotidyltransferase</keyword>
<comment type="cofactor">
    <cofactor evidence="1 11">
        <name>Mg(2+)</name>
        <dbReference type="ChEBI" id="CHEBI:18420"/>
    </cofactor>
</comment>
<evidence type="ECO:0000256" key="8">
    <source>
        <dbReference type="ARBA" id="ARBA00022840"/>
    </source>
</evidence>
<feature type="binding site" evidence="11">
    <location>
        <position position="160"/>
    </location>
    <ligand>
        <name>CTP</name>
        <dbReference type="ChEBI" id="CHEBI:37563"/>
    </ligand>
</feature>
<dbReference type="Proteomes" id="UP000199095">
    <property type="component" value="Unassembled WGS sequence"/>
</dbReference>
<keyword evidence="16" id="KW-1185">Reference proteome</keyword>
<dbReference type="SUPFAM" id="SSF81891">
    <property type="entry name" value="Poly A polymerase C-terminal region-like"/>
    <property type="match status" value="1"/>
</dbReference>
<dbReference type="Gene3D" id="3.30.460.10">
    <property type="entry name" value="Beta Polymerase, domain 2"/>
    <property type="match status" value="1"/>
</dbReference>
<dbReference type="InterPro" id="IPR032810">
    <property type="entry name" value="CCA-adding_enz_C"/>
</dbReference>
<dbReference type="InterPro" id="IPR032828">
    <property type="entry name" value="PolyA_RNA-bd"/>
</dbReference>
<feature type="domain" description="Poly A polymerase head" evidence="12">
    <location>
        <begin position="22"/>
        <end position="141"/>
    </location>
</feature>
<evidence type="ECO:0000256" key="5">
    <source>
        <dbReference type="ARBA" id="ARBA00022723"/>
    </source>
</evidence>
<dbReference type="InterPro" id="IPR002646">
    <property type="entry name" value="PolA_pol_head_dom"/>
</dbReference>
<dbReference type="PANTHER" id="PTHR46173">
    <property type="entry name" value="CCA TRNA NUCLEOTIDYLTRANSFERASE 1, MITOCHONDRIAL"/>
    <property type="match status" value="1"/>
</dbReference>
<comment type="similarity">
    <text evidence="11">Belongs to the tRNA nucleotidyltransferase/poly(A) polymerase family. Bacterial CCA-adding enzyme type 3 subfamily.</text>
</comment>
<feature type="binding site" evidence="11">
    <location>
        <position position="27"/>
    </location>
    <ligand>
        <name>CTP</name>
        <dbReference type="ChEBI" id="CHEBI:37563"/>
    </ligand>
</feature>
<comment type="miscellaneous">
    <text evidence="11">A single active site specifically recognizes both ATP and CTP and is responsible for their addition.</text>
</comment>
<comment type="function">
    <text evidence="11">Catalyzes the addition and repair of the essential 3'-terminal CCA sequence in tRNAs without using a nucleic acid template. Adds these three nucleotides in the order of C, C, and A to the tRNA nucleotide-73, using CTP and ATP as substrates and producing inorganic pyrophosphate. tRNA 3'-terminal CCA addition is required both for tRNA processing and repair. Also involved in tRNA surveillance by mediating tandem CCA addition to generate a CCACCA at the 3' terminus of unstable tRNAs. While stable tRNAs receive only 3'-terminal CCA, unstable tRNAs are marked with CCACCA and rapidly degraded.</text>
</comment>
<keyword evidence="8 11" id="KW-0067">ATP-binding</keyword>
<dbReference type="STRING" id="237682.SAMN05421676_110115"/>
<keyword evidence="2 11" id="KW-0808">Transferase</keyword>
<dbReference type="GO" id="GO:0000287">
    <property type="term" value="F:magnesium ion binding"/>
    <property type="evidence" value="ECO:0007669"/>
    <property type="project" value="UniProtKB-UniRule"/>
</dbReference>
<dbReference type="AlphaFoldDB" id="A0A1I0I2J0"/>
<feature type="binding site" evidence="11">
    <location>
        <position position="160"/>
    </location>
    <ligand>
        <name>ATP</name>
        <dbReference type="ChEBI" id="CHEBI:30616"/>
    </ligand>
</feature>
<protein>
    <recommendedName>
        <fullName evidence="11">CCA-adding enzyme</fullName>
        <ecNumber evidence="11">2.7.7.72</ecNumber>
    </recommendedName>
    <alternativeName>
        <fullName evidence="11">CCA tRNA nucleotidyltransferase</fullName>
    </alternativeName>
    <alternativeName>
        <fullName evidence="11">tRNA CCA-pyrophosphorylase</fullName>
    </alternativeName>
    <alternativeName>
        <fullName evidence="11">tRNA adenylyl-/cytidylyl- transferase</fullName>
    </alternativeName>
    <alternativeName>
        <fullName evidence="11">tRNA nucleotidyltransferase</fullName>
    </alternativeName>
    <alternativeName>
        <fullName evidence="11">tRNA-NT</fullName>
    </alternativeName>
</protein>
<feature type="binding site" evidence="11">
    <location>
        <position position="163"/>
    </location>
    <ligand>
        <name>CTP</name>
        <dbReference type="ChEBI" id="CHEBI:37563"/>
    </ligand>
</feature>
<evidence type="ECO:0000256" key="4">
    <source>
        <dbReference type="ARBA" id="ARBA00022695"/>
    </source>
</evidence>
<comment type="catalytic activity">
    <reaction evidence="11">
        <text>a tRNA precursor + 2 CTP + ATP = a tRNA with a 3' CCA end + 3 diphosphate</text>
        <dbReference type="Rhea" id="RHEA:14433"/>
        <dbReference type="Rhea" id="RHEA-COMP:10465"/>
        <dbReference type="Rhea" id="RHEA-COMP:10468"/>
        <dbReference type="ChEBI" id="CHEBI:30616"/>
        <dbReference type="ChEBI" id="CHEBI:33019"/>
        <dbReference type="ChEBI" id="CHEBI:37563"/>
        <dbReference type="ChEBI" id="CHEBI:74896"/>
        <dbReference type="ChEBI" id="CHEBI:83071"/>
        <dbReference type="EC" id="2.7.7.72"/>
    </reaction>
</comment>